<gene>
    <name evidence="3" type="ORF">SAMN04488028_10543</name>
</gene>
<dbReference type="Proteomes" id="UP000184474">
    <property type="component" value="Unassembled WGS sequence"/>
</dbReference>
<accession>A0A1M6SJQ3</accession>
<evidence type="ECO:0000259" key="2">
    <source>
        <dbReference type="Pfam" id="PF20732"/>
    </source>
</evidence>
<feature type="domain" description="Peptidoglycan beta-N-acetylmuramidase NamZ N-terminal" evidence="1">
    <location>
        <begin position="55"/>
        <end position="253"/>
    </location>
</feature>
<dbReference type="AlphaFoldDB" id="A0A1M6SJQ3"/>
<dbReference type="InterPro" id="IPR008302">
    <property type="entry name" value="NamZ"/>
</dbReference>
<dbReference type="GO" id="GO:0033922">
    <property type="term" value="F:peptidoglycan beta-N-acetylmuramidase activity"/>
    <property type="evidence" value="ECO:0007669"/>
    <property type="project" value="InterPro"/>
</dbReference>
<dbReference type="RefSeq" id="WP_073123066.1">
    <property type="nucleotide sequence ID" value="NZ_FRAA01000005.1"/>
</dbReference>
<name>A0A1M6SJQ3_REIAG</name>
<organism evidence="3 4">
    <name type="scientific">Reichenbachiella agariperforans</name>
    <dbReference type="NCBI Taxonomy" id="156994"/>
    <lineage>
        <taxon>Bacteria</taxon>
        <taxon>Pseudomonadati</taxon>
        <taxon>Bacteroidota</taxon>
        <taxon>Cytophagia</taxon>
        <taxon>Cytophagales</taxon>
        <taxon>Reichenbachiellaceae</taxon>
        <taxon>Reichenbachiella</taxon>
    </lineage>
</organism>
<dbReference type="EMBL" id="FRAA01000005">
    <property type="protein sequence ID" value="SHK44876.1"/>
    <property type="molecule type" value="Genomic_DNA"/>
</dbReference>
<evidence type="ECO:0000313" key="4">
    <source>
        <dbReference type="Proteomes" id="UP000184474"/>
    </source>
</evidence>
<dbReference type="PANTHER" id="PTHR42915">
    <property type="entry name" value="HYPOTHETICAL 460 KDA PROTEIN IN FEUA-SIGW INTERGENIC REGION [PRECURSOR]"/>
    <property type="match status" value="1"/>
</dbReference>
<reference evidence="4" key="1">
    <citation type="submission" date="2016-11" db="EMBL/GenBank/DDBJ databases">
        <authorList>
            <person name="Varghese N."/>
            <person name="Submissions S."/>
        </authorList>
    </citation>
    <scope>NUCLEOTIDE SEQUENCE [LARGE SCALE GENOMIC DNA]</scope>
    <source>
        <strain evidence="4">DSM 26134</strain>
    </source>
</reference>
<dbReference type="Pfam" id="PF20732">
    <property type="entry name" value="NamZ_C"/>
    <property type="match status" value="1"/>
</dbReference>
<protein>
    <submittedName>
        <fullName evidence="3">Uncharacterized conserved protein YbbC, DUF1343 family</fullName>
    </submittedName>
</protein>
<proteinExistence type="predicted"/>
<sequence length="396" mass="44598">MNRDHNIKKYLLVTFLLLLGLKLSACTPPPEQSRPVITGAEQLHRYLPLLQGKKIGLLVNHTSYIGDTHLLDTLLSHGIQVQTIFAPEHGFRGDLANGETVSDGRDEKTGLPVISLYGKNKKPSKDHLADLDLVIYDIQDVGARFYTYISSMHYMMEACADSGLEFLILDRPNPNGHYVDGPVLDMDYQSFVGMHPIPIVYGMTAGELAQMIVGEAWLETASDLKLTIIPIENWDHQQVYPLPIAPSPNLPNDQSINLYPSLCLFEGTKISVGRGTHFPFQVIGYPGDSSLLGNFSFRPVSMPGYSKHPKHEKKTCYGTDLRSTKPLSAINLEYIIELYHKTPEEFFNSFFNKLAGNSRLQEQILNGRSAQEIKDSWEPKLGNFKKDRKKYLLYQD</sequence>
<feature type="domain" description="Peptidoglycan beta-N-acetylmuramidase NamZ C-terminal" evidence="2">
    <location>
        <begin position="258"/>
        <end position="394"/>
    </location>
</feature>
<evidence type="ECO:0000313" key="3">
    <source>
        <dbReference type="EMBL" id="SHK44876.1"/>
    </source>
</evidence>
<keyword evidence="4" id="KW-1185">Reference proteome</keyword>
<dbReference type="STRING" id="156994.SAMN04488028_10543"/>
<dbReference type="Gene3D" id="3.40.50.12170">
    <property type="entry name" value="Uncharacterised protein PF07075, DUF1343"/>
    <property type="match status" value="1"/>
</dbReference>
<dbReference type="InterPro" id="IPR048503">
    <property type="entry name" value="NamZ_C"/>
</dbReference>
<dbReference type="InterPro" id="IPR048502">
    <property type="entry name" value="NamZ_N"/>
</dbReference>
<dbReference type="Pfam" id="PF07075">
    <property type="entry name" value="NamZ_N"/>
    <property type="match status" value="1"/>
</dbReference>
<dbReference type="Gene3D" id="3.90.1150.140">
    <property type="match status" value="1"/>
</dbReference>
<evidence type="ECO:0000259" key="1">
    <source>
        <dbReference type="Pfam" id="PF07075"/>
    </source>
</evidence>
<dbReference type="PANTHER" id="PTHR42915:SF1">
    <property type="entry name" value="PEPTIDOGLYCAN BETA-N-ACETYLMURAMIDASE NAMZ"/>
    <property type="match status" value="1"/>
</dbReference>
<dbReference type="PIRSF" id="PIRSF016719">
    <property type="entry name" value="UCP016719"/>
    <property type="match status" value="1"/>
</dbReference>